<keyword evidence="2" id="KW-1133">Transmembrane helix</keyword>
<organism evidence="3 4">
    <name type="scientific">Xanthomonas rydalmerensis</name>
    <dbReference type="NCBI Taxonomy" id="3046274"/>
    <lineage>
        <taxon>Bacteria</taxon>
        <taxon>Pseudomonadati</taxon>
        <taxon>Pseudomonadota</taxon>
        <taxon>Gammaproteobacteria</taxon>
        <taxon>Lysobacterales</taxon>
        <taxon>Lysobacteraceae</taxon>
        <taxon>Xanthomonas</taxon>
    </lineage>
</organism>
<accession>A0ABZ0JS31</accession>
<comment type="similarity">
    <text evidence="1">Belongs to the sodium:galactoside symporter (TC 2.A.2) family.</text>
</comment>
<dbReference type="SUPFAM" id="SSF103473">
    <property type="entry name" value="MFS general substrate transporter"/>
    <property type="match status" value="1"/>
</dbReference>
<feature type="transmembrane region" description="Helical" evidence="2">
    <location>
        <begin position="361"/>
        <end position="380"/>
    </location>
</feature>
<dbReference type="Pfam" id="PF13347">
    <property type="entry name" value="MFS_2"/>
    <property type="match status" value="1"/>
</dbReference>
<evidence type="ECO:0000313" key="4">
    <source>
        <dbReference type="Proteomes" id="UP001302020"/>
    </source>
</evidence>
<gene>
    <name evidence="3" type="ORF">QN243_05510</name>
</gene>
<feature type="transmembrane region" description="Helical" evidence="2">
    <location>
        <begin position="321"/>
        <end position="341"/>
    </location>
</feature>
<name>A0ABZ0JS31_9XANT</name>
<feature type="transmembrane region" description="Helical" evidence="2">
    <location>
        <begin position="12"/>
        <end position="32"/>
    </location>
</feature>
<protein>
    <submittedName>
        <fullName evidence="3">MFS transporter</fullName>
    </submittedName>
</protein>
<dbReference type="InterPro" id="IPR036259">
    <property type="entry name" value="MFS_trans_sf"/>
</dbReference>
<evidence type="ECO:0000256" key="2">
    <source>
        <dbReference type="SAM" id="Phobius"/>
    </source>
</evidence>
<evidence type="ECO:0000313" key="3">
    <source>
        <dbReference type="EMBL" id="WOS41917.1"/>
    </source>
</evidence>
<keyword evidence="2" id="KW-0472">Membrane</keyword>
<feature type="transmembrane region" description="Helical" evidence="2">
    <location>
        <begin position="233"/>
        <end position="252"/>
    </location>
</feature>
<dbReference type="Gene3D" id="1.20.1250.20">
    <property type="entry name" value="MFS general substrate transporter like domains"/>
    <property type="match status" value="1"/>
</dbReference>
<reference evidence="3 4" key="1">
    <citation type="submission" date="2023-05" db="EMBL/GenBank/DDBJ databases">
        <title>Xanthomonas rydalmerenesis sp. nov., a novel Xanthomonas species isolated from Fragaria x ananassa.</title>
        <authorList>
            <person name="McKnight D.J.E."/>
            <person name="Wong-Bajracharya J."/>
            <person name="Okoh E.B."/>
            <person name="Snijders F."/>
            <person name="Lidbetter F."/>
            <person name="Webster J."/>
            <person name="Djordjevic S.P."/>
            <person name="Bogema D.R."/>
            <person name="Chapman T.A."/>
        </authorList>
    </citation>
    <scope>NUCLEOTIDE SEQUENCE [LARGE SCALE GENOMIC DNA]</scope>
    <source>
        <strain evidence="3 4">DAR34883</strain>
    </source>
</reference>
<sequence length="409" mass="42969">MLFTFFLTETCHLPPATAGALLASTLALNGVLDLLLGRWQRTRIASATDAARFQAIGAAIAALFFLLFCASSLVAEWARPAWALATLIGFRCVYPLVDVAQNALIVLGSATLHERQHVTVRRTFFSALAHLAVCLCVAPLLLRLSARSGIEFAGAGAAIALITVSCAVPLAWCRNTIGEPPAGMHAGWRAAPPLRLSSIILLTVLVGFLVSGFRKLEPYVSAYAHAPGKESNLSLAVALGVLLVQPLWRCMLGQCSHRGIFLVSSAALLGAGTLLHQVGERGAYATYAAGLLSGIGFSGIGTALWLCVAATASQRTATRDYGMLTCASKIAQAAGTFAIALMLQQSDYRTALAVAGSPASLLVQAIPLAVGLLSAVAALMPRLSGQKIAEQQRCRADRRGRLRRQLGNA</sequence>
<feature type="transmembrane region" description="Helical" evidence="2">
    <location>
        <begin position="81"/>
        <end position="112"/>
    </location>
</feature>
<feature type="transmembrane region" description="Helical" evidence="2">
    <location>
        <begin position="152"/>
        <end position="173"/>
    </location>
</feature>
<dbReference type="RefSeq" id="WP_317844759.1">
    <property type="nucleotide sequence ID" value="NZ_CP126170.1"/>
</dbReference>
<feature type="transmembrane region" description="Helical" evidence="2">
    <location>
        <begin position="284"/>
        <end position="309"/>
    </location>
</feature>
<keyword evidence="2" id="KW-0812">Transmembrane</keyword>
<feature type="transmembrane region" description="Helical" evidence="2">
    <location>
        <begin position="194"/>
        <end position="213"/>
    </location>
</feature>
<keyword evidence="4" id="KW-1185">Reference proteome</keyword>
<feature type="transmembrane region" description="Helical" evidence="2">
    <location>
        <begin position="53"/>
        <end position="75"/>
    </location>
</feature>
<feature type="transmembrane region" description="Helical" evidence="2">
    <location>
        <begin position="259"/>
        <end position="278"/>
    </location>
</feature>
<proteinExistence type="inferred from homology"/>
<dbReference type="PANTHER" id="PTHR11328:SF28">
    <property type="entry name" value="MAJOR FACILITATOR SUPERFAMILY DOMAIN-CONTAINING PROTEIN 12"/>
    <property type="match status" value="1"/>
</dbReference>
<dbReference type="EMBL" id="CP126172">
    <property type="protein sequence ID" value="WOS41917.1"/>
    <property type="molecule type" value="Genomic_DNA"/>
</dbReference>
<dbReference type="Proteomes" id="UP001302020">
    <property type="component" value="Chromosome"/>
</dbReference>
<evidence type="ECO:0000256" key="1">
    <source>
        <dbReference type="ARBA" id="ARBA00009617"/>
    </source>
</evidence>
<dbReference type="InterPro" id="IPR039672">
    <property type="entry name" value="MFS_2"/>
</dbReference>
<dbReference type="PANTHER" id="PTHR11328">
    <property type="entry name" value="MAJOR FACILITATOR SUPERFAMILY DOMAIN-CONTAINING PROTEIN"/>
    <property type="match status" value="1"/>
</dbReference>
<feature type="transmembrane region" description="Helical" evidence="2">
    <location>
        <begin position="124"/>
        <end position="146"/>
    </location>
</feature>